<reference evidence="2 3" key="1">
    <citation type="submission" date="2014-09" db="EMBL/GenBank/DDBJ databases">
        <title>Whole Genome Shotgun of Flavobacterium aquatile LMG 4008.</title>
        <authorList>
            <person name="Gale A.N."/>
            <person name="Pipes S.E."/>
            <person name="Newman J.D."/>
        </authorList>
    </citation>
    <scope>NUCLEOTIDE SEQUENCE [LARGE SCALE GENOMIC DNA]</scope>
    <source>
        <strain evidence="2 3">LMG 4008</strain>
    </source>
</reference>
<name>A0A095UYW8_9FLAO</name>
<feature type="transmembrane region" description="Helical" evidence="1">
    <location>
        <begin position="100"/>
        <end position="115"/>
    </location>
</feature>
<dbReference type="eggNOG" id="COG2141">
    <property type="taxonomic scope" value="Bacteria"/>
</dbReference>
<comment type="caution">
    <text evidence="2">The sequence shown here is derived from an EMBL/GenBank/DDBJ whole genome shotgun (WGS) entry which is preliminary data.</text>
</comment>
<evidence type="ECO:0000313" key="3">
    <source>
        <dbReference type="Proteomes" id="UP000029554"/>
    </source>
</evidence>
<feature type="transmembrane region" description="Helical" evidence="1">
    <location>
        <begin position="32"/>
        <end position="49"/>
    </location>
</feature>
<proteinExistence type="predicted"/>
<dbReference type="STRING" id="1453498.LG45_11685"/>
<dbReference type="NCBIfam" id="NF038065">
    <property type="entry name" value="Pr6Pr"/>
    <property type="match status" value="1"/>
</dbReference>
<keyword evidence="1" id="KW-1133">Transmembrane helix</keyword>
<evidence type="ECO:0000313" key="2">
    <source>
        <dbReference type="EMBL" id="KGD67775.1"/>
    </source>
</evidence>
<feature type="transmembrane region" description="Helical" evidence="1">
    <location>
        <begin position="167"/>
        <end position="185"/>
    </location>
</feature>
<keyword evidence="3" id="KW-1185">Reference proteome</keyword>
<feature type="transmembrane region" description="Helical" evidence="1">
    <location>
        <begin position="69"/>
        <end position="88"/>
    </location>
</feature>
<accession>A0A095UYW8</accession>
<gene>
    <name evidence="2" type="ORF">LG45_11685</name>
</gene>
<protein>
    <recommendedName>
        <fullName evidence="4">FAR-17a/AIG1-like protein</fullName>
    </recommendedName>
</protein>
<keyword evidence="1" id="KW-0812">Transmembrane</keyword>
<evidence type="ECO:0000256" key="1">
    <source>
        <dbReference type="SAM" id="Phobius"/>
    </source>
</evidence>
<keyword evidence="1" id="KW-0472">Membrane</keyword>
<feature type="transmembrane region" description="Helical" evidence="1">
    <location>
        <begin position="127"/>
        <end position="147"/>
    </location>
</feature>
<organism evidence="2 3">
    <name type="scientific">Flavobacterium aquatile LMG 4008 = ATCC 11947</name>
    <dbReference type="NCBI Taxonomy" id="1453498"/>
    <lineage>
        <taxon>Bacteria</taxon>
        <taxon>Pseudomonadati</taxon>
        <taxon>Bacteroidota</taxon>
        <taxon>Flavobacteriia</taxon>
        <taxon>Flavobacteriales</taxon>
        <taxon>Flavobacteriaceae</taxon>
        <taxon>Flavobacterium</taxon>
    </lineage>
</organism>
<sequence length="196" mass="23385">MFILCWFTVILQLVLIIINRQASIVETLIRYFTFFTILSNILVAFVFTAESLQSNLLKFFARSNTQVAITVYIFVVGFVYNTILRFIWQPKGWDKVADELLHLVIPIVYILFWYFKFSKQTINYKSIFGWLLFPMIYIIVVMIRGYFSNYYPYPFLNVSDLGFAKVLYNAIYMTLFFVIVSYVFYQINNLKVRKIK</sequence>
<dbReference type="InterPro" id="IPR049713">
    <property type="entry name" value="Pr6Pr-like"/>
</dbReference>
<dbReference type="EMBL" id="JRHH01000004">
    <property type="protein sequence ID" value="KGD67775.1"/>
    <property type="molecule type" value="Genomic_DNA"/>
</dbReference>
<dbReference type="AlphaFoldDB" id="A0A095UYW8"/>
<evidence type="ECO:0008006" key="4">
    <source>
        <dbReference type="Google" id="ProtNLM"/>
    </source>
</evidence>
<dbReference type="Proteomes" id="UP000029554">
    <property type="component" value="Unassembled WGS sequence"/>
</dbReference>